<name>A0A420MJ14_FUSOX</name>
<evidence type="ECO:0000313" key="8">
    <source>
        <dbReference type="Proteomes" id="UP000285084"/>
    </source>
</evidence>
<organism evidence="7 8">
    <name type="scientific">Fusarium oxysporum</name>
    <name type="common">Fusarium vascular wilt</name>
    <dbReference type="NCBI Taxonomy" id="5507"/>
    <lineage>
        <taxon>Eukaryota</taxon>
        <taxon>Fungi</taxon>
        <taxon>Dikarya</taxon>
        <taxon>Ascomycota</taxon>
        <taxon>Pezizomycotina</taxon>
        <taxon>Sordariomycetes</taxon>
        <taxon>Hypocreomycetidae</taxon>
        <taxon>Hypocreales</taxon>
        <taxon>Nectriaceae</taxon>
        <taxon>Fusarium</taxon>
        <taxon>Fusarium oxysporum species complex</taxon>
    </lineage>
</organism>
<dbReference type="VEuPathDB" id="FungiDB:FOC4_g10005746"/>
<dbReference type="GO" id="GO:0016020">
    <property type="term" value="C:membrane"/>
    <property type="evidence" value="ECO:0007669"/>
    <property type="project" value="UniProtKB-SubCell"/>
</dbReference>
<evidence type="ECO:0000256" key="4">
    <source>
        <dbReference type="ARBA" id="ARBA00022989"/>
    </source>
</evidence>
<evidence type="ECO:0000256" key="5">
    <source>
        <dbReference type="ARBA" id="ARBA00023136"/>
    </source>
</evidence>
<keyword evidence="3 6" id="KW-0812">Transmembrane</keyword>
<dbReference type="PANTHER" id="PTHR45649">
    <property type="entry name" value="AMINO-ACID PERMEASE BAT1"/>
    <property type="match status" value="1"/>
</dbReference>
<dbReference type="AlphaFoldDB" id="A0A420MJ14"/>
<gene>
    <name evidence="7" type="ORF">BFJ69_g14047</name>
</gene>
<dbReference type="InterPro" id="IPR002293">
    <property type="entry name" value="AA/rel_permease1"/>
</dbReference>
<keyword evidence="4 6" id="KW-1133">Transmembrane helix</keyword>
<comment type="subcellular location">
    <subcellularLocation>
        <location evidence="1">Membrane</location>
        <topology evidence="1">Multi-pass membrane protein</topology>
    </subcellularLocation>
</comment>
<feature type="transmembrane region" description="Helical" evidence="6">
    <location>
        <begin position="89"/>
        <end position="117"/>
    </location>
</feature>
<dbReference type="PANTHER" id="PTHR45649:SF11">
    <property type="entry name" value="TRANSPORTER, PUTATIVE (EUROFUNG)-RELATED"/>
    <property type="match status" value="1"/>
</dbReference>
<dbReference type="EMBL" id="MRCX01000206">
    <property type="protein sequence ID" value="RKK67953.1"/>
    <property type="molecule type" value="Genomic_DNA"/>
</dbReference>
<evidence type="ECO:0000256" key="6">
    <source>
        <dbReference type="SAM" id="Phobius"/>
    </source>
</evidence>
<keyword evidence="2" id="KW-0813">Transport</keyword>
<reference evidence="7 8" key="1">
    <citation type="journal article" date="2018" name="Sci. Rep.">
        <title>Characterisation of pathogen-specific regions and novel effector candidates in Fusarium oxysporum f. sp. cepae.</title>
        <authorList>
            <person name="Armitage A.D."/>
            <person name="Taylor A."/>
            <person name="Sobczyk M.K."/>
            <person name="Baxter L."/>
            <person name="Greenfield B.P."/>
            <person name="Bates H.J."/>
            <person name="Wilson F."/>
            <person name="Jackson A.C."/>
            <person name="Ott S."/>
            <person name="Harrison R.J."/>
            <person name="Clarkson J.P."/>
        </authorList>
    </citation>
    <scope>NUCLEOTIDE SEQUENCE [LARGE SCALE GENOMIC DNA]</scope>
    <source>
        <strain evidence="7 8">Fo_A13</strain>
    </source>
</reference>
<evidence type="ECO:0000256" key="2">
    <source>
        <dbReference type="ARBA" id="ARBA00022448"/>
    </source>
</evidence>
<dbReference type="VEuPathDB" id="FungiDB:FOC1_g10004305"/>
<comment type="caution">
    <text evidence="7">The sequence shown here is derived from an EMBL/GenBank/DDBJ whole genome shotgun (WGS) entry which is preliminary data.</text>
</comment>
<dbReference type="Proteomes" id="UP000285084">
    <property type="component" value="Unassembled WGS sequence"/>
</dbReference>
<dbReference type="GO" id="GO:0022857">
    <property type="term" value="F:transmembrane transporter activity"/>
    <property type="evidence" value="ECO:0007669"/>
    <property type="project" value="InterPro"/>
</dbReference>
<evidence type="ECO:0000256" key="1">
    <source>
        <dbReference type="ARBA" id="ARBA00004141"/>
    </source>
</evidence>
<protein>
    <recommendedName>
        <fullName evidence="9">Choline transport protein</fullName>
    </recommendedName>
</protein>
<proteinExistence type="predicted"/>
<evidence type="ECO:0000313" key="7">
    <source>
        <dbReference type="EMBL" id="RKK67953.1"/>
    </source>
</evidence>
<evidence type="ECO:0000256" key="3">
    <source>
        <dbReference type="ARBA" id="ARBA00022692"/>
    </source>
</evidence>
<feature type="transmembrane region" description="Helical" evidence="6">
    <location>
        <begin position="26"/>
        <end position="47"/>
    </location>
</feature>
<sequence length="185" mass="20242">MVWAFARDSDNVVWKYFAHIDVEKGIPVRAMLVSAAFCALYGLLYFASSTAFNSIVTSATIYLNLTYVIPQTILLFRGRSLLPTRVLSLGPLGWFCNAFSLFAVSAVSILLCFPPIIPVEVSSMNYTSVVIFGLAAIVMILWFTTGKSFRGPDVDVEAIEALAAAGLVGRGRKFSGVEWRAPKED</sequence>
<accession>A0A420MJ14</accession>
<evidence type="ECO:0008006" key="9">
    <source>
        <dbReference type="Google" id="ProtNLM"/>
    </source>
</evidence>
<feature type="transmembrane region" description="Helical" evidence="6">
    <location>
        <begin position="59"/>
        <end position="77"/>
    </location>
</feature>
<feature type="transmembrane region" description="Helical" evidence="6">
    <location>
        <begin position="123"/>
        <end position="143"/>
    </location>
</feature>
<dbReference type="Pfam" id="PF13520">
    <property type="entry name" value="AA_permease_2"/>
    <property type="match status" value="1"/>
</dbReference>
<keyword evidence="5 6" id="KW-0472">Membrane</keyword>